<feature type="modified residue" description="4-aspartylphosphate" evidence="2">
    <location>
        <position position="50"/>
    </location>
</feature>
<organism evidence="4 5">
    <name type="scientific">Mesorhizobium argentiipisi</name>
    <dbReference type="NCBI Taxonomy" id="3015175"/>
    <lineage>
        <taxon>Bacteria</taxon>
        <taxon>Pseudomonadati</taxon>
        <taxon>Pseudomonadota</taxon>
        <taxon>Alphaproteobacteria</taxon>
        <taxon>Hyphomicrobiales</taxon>
        <taxon>Phyllobacteriaceae</taxon>
        <taxon>Mesorhizobium</taxon>
    </lineage>
</organism>
<dbReference type="SUPFAM" id="SSF52172">
    <property type="entry name" value="CheY-like"/>
    <property type="match status" value="1"/>
</dbReference>
<sequence>MIAIIDDDGAVRTSTANLMRSAGYEAISFASGEELLASARLNQVNCVITDVQMPGMSGLKLQDALLARRFTRPIIFITAYPEERDRCQAFAAGALAFFSKPFDGTEMLECVSKAVNAQSDSRPDETRHP</sequence>
<dbReference type="SMART" id="SM00448">
    <property type="entry name" value="REC"/>
    <property type="match status" value="1"/>
</dbReference>
<gene>
    <name evidence="4" type="ORF">O7A05_06465</name>
</gene>
<dbReference type="EMBL" id="JAPYKO010000003">
    <property type="protein sequence ID" value="MEI9401823.1"/>
    <property type="molecule type" value="Genomic_DNA"/>
</dbReference>
<comment type="caution">
    <text evidence="4">The sequence shown here is derived from an EMBL/GenBank/DDBJ whole genome shotgun (WGS) entry which is preliminary data.</text>
</comment>
<name>A0ABU8K9Z1_9HYPH</name>
<evidence type="ECO:0000313" key="5">
    <source>
        <dbReference type="Proteomes" id="UP001366503"/>
    </source>
</evidence>
<protein>
    <submittedName>
        <fullName evidence="4">Response regulator</fullName>
    </submittedName>
</protein>
<dbReference type="InterPro" id="IPR001789">
    <property type="entry name" value="Sig_transdc_resp-reg_receiver"/>
</dbReference>
<proteinExistence type="predicted"/>
<evidence type="ECO:0000256" key="1">
    <source>
        <dbReference type="ARBA" id="ARBA00022553"/>
    </source>
</evidence>
<feature type="domain" description="Response regulatory" evidence="3">
    <location>
        <begin position="1"/>
        <end position="115"/>
    </location>
</feature>
<dbReference type="Pfam" id="PF00072">
    <property type="entry name" value="Response_reg"/>
    <property type="match status" value="1"/>
</dbReference>
<dbReference type="Proteomes" id="UP001366503">
    <property type="component" value="Unassembled WGS sequence"/>
</dbReference>
<dbReference type="PANTHER" id="PTHR44591:SF25">
    <property type="entry name" value="CHEMOTAXIS TWO-COMPONENT RESPONSE REGULATOR"/>
    <property type="match status" value="1"/>
</dbReference>
<dbReference type="PROSITE" id="PS50110">
    <property type="entry name" value="RESPONSE_REGULATORY"/>
    <property type="match status" value="1"/>
</dbReference>
<evidence type="ECO:0000259" key="3">
    <source>
        <dbReference type="PROSITE" id="PS50110"/>
    </source>
</evidence>
<accession>A0ABU8K9Z1</accession>
<dbReference type="PANTHER" id="PTHR44591">
    <property type="entry name" value="STRESS RESPONSE REGULATOR PROTEIN 1"/>
    <property type="match status" value="1"/>
</dbReference>
<dbReference type="InterPro" id="IPR011006">
    <property type="entry name" value="CheY-like_superfamily"/>
</dbReference>
<keyword evidence="1 2" id="KW-0597">Phosphoprotein</keyword>
<reference evidence="4 5" key="1">
    <citation type="submission" date="2022-12" db="EMBL/GenBank/DDBJ databases">
        <authorList>
            <person name="Muema E."/>
        </authorList>
    </citation>
    <scope>NUCLEOTIDE SEQUENCE [LARGE SCALE GENOMIC DNA]</scope>
    <source>
        <strain evidence="5">1330</strain>
    </source>
</reference>
<dbReference type="InterPro" id="IPR050595">
    <property type="entry name" value="Bact_response_regulator"/>
</dbReference>
<dbReference type="Gene3D" id="3.40.50.2300">
    <property type="match status" value="1"/>
</dbReference>
<keyword evidence="5" id="KW-1185">Reference proteome</keyword>
<evidence type="ECO:0000256" key="2">
    <source>
        <dbReference type="PROSITE-ProRule" id="PRU00169"/>
    </source>
</evidence>
<evidence type="ECO:0000313" key="4">
    <source>
        <dbReference type="EMBL" id="MEI9401823.1"/>
    </source>
</evidence>